<name>A0A4V0YZ77_KTERU</name>
<gene>
    <name evidence="2" type="ORF">EPA93_23350</name>
</gene>
<dbReference type="InterPro" id="IPR019734">
    <property type="entry name" value="TPR_rpt"/>
</dbReference>
<dbReference type="SUPFAM" id="SSF48452">
    <property type="entry name" value="TPR-like"/>
    <property type="match status" value="1"/>
</dbReference>
<sequence length="317" mass="35656">MGALAEFLNSQEKVKKKEITMQSPILTADRLSQSYTAAIDALCTIARTYFFEQGKTAKALHFLHTAQQLLEGDEVKPQDRCKFLLQYASILATAHHQTHEDAALLFSTIREANQLAETLNDQQQRADVLSVLGQAHYTTTLSARIDSGKSPNCSQAEGDYAEALTHQQQALELREALHDTRGMSESHFLIGLVHERWGQSEQAREHYRQAIQLAEQYGHLYERTEPTRHLAWYAFLGKKDLDEALAYAQQALALREAANFQPYLPFDHLLLSDIYKAKGETAKALLHAQKAVLLAEETGSQSFIAFTSERLEGLNKL</sequence>
<feature type="repeat" description="TPR" evidence="1">
    <location>
        <begin position="184"/>
        <end position="217"/>
    </location>
</feature>
<dbReference type="OrthoDB" id="2557983at2"/>
<organism evidence="2 3">
    <name type="scientific">Ktedonosporobacter rubrisoli</name>
    <dbReference type="NCBI Taxonomy" id="2509675"/>
    <lineage>
        <taxon>Bacteria</taxon>
        <taxon>Bacillati</taxon>
        <taxon>Chloroflexota</taxon>
        <taxon>Ktedonobacteria</taxon>
        <taxon>Ktedonobacterales</taxon>
        <taxon>Ktedonosporobacteraceae</taxon>
        <taxon>Ktedonosporobacter</taxon>
    </lineage>
</organism>
<dbReference type="Gene3D" id="1.25.40.10">
    <property type="entry name" value="Tetratricopeptide repeat domain"/>
    <property type="match status" value="2"/>
</dbReference>
<dbReference type="Proteomes" id="UP000290365">
    <property type="component" value="Chromosome"/>
</dbReference>
<dbReference type="KEGG" id="kbs:EPA93_23350"/>
<dbReference type="InterPro" id="IPR011990">
    <property type="entry name" value="TPR-like_helical_dom_sf"/>
</dbReference>
<dbReference type="Pfam" id="PF13424">
    <property type="entry name" value="TPR_12"/>
    <property type="match status" value="1"/>
</dbReference>
<reference evidence="2 3" key="1">
    <citation type="submission" date="2019-01" db="EMBL/GenBank/DDBJ databases">
        <title>Ktedonosporobacter rubrisoli SCAWS-G2.</title>
        <authorList>
            <person name="Huang Y."/>
            <person name="Yan B."/>
        </authorList>
    </citation>
    <scope>NUCLEOTIDE SEQUENCE [LARGE SCALE GENOMIC DNA]</scope>
    <source>
        <strain evidence="2 3">SCAWS-G2</strain>
    </source>
</reference>
<evidence type="ECO:0000313" key="2">
    <source>
        <dbReference type="EMBL" id="QBD78761.1"/>
    </source>
</evidence>
<evidence type="ECO:0000256" key="1">
    <source>
        <dbReference type="PROSITE-ProRule" id="PRU00339"/>
    </source>
</evidence>
<evidence type="ECO:0000313" key="3">
    <source>
        <dbReference type="Proteomes" id="UP000290365"/>
    </source>
</evidence>
<dbReference type="EMBL" id="CP035758">
    <property type="protein sequence ID" value="QBD78761.1"/>
    <property type="molecule type" value="Genomic_DNA"/>
</dbReference>
<protein>
    <submittedName>
        <fullName evidence="2">Tetratricopeptide repeat protein</fullName>
    </submittedName>
</protein>
<dbReference type="AlphaFoldDB" id="A0A4V0YZ77"/>
<proteinExistence type="predicted"/>
<dbReference type="SMART" id="SM00028">
    <property type="entry name" value="TPR"/>
    <property type="match status" value="3"/>
</dbReference>
<dbReference type="PANTHER" id="PTHR10098:SF108">
    <property type="entry name" value="TETRATRICOPEPTIDE REPEAT PROTEIN 28"/>
    <property type="match status" value="1"/>
</dbReference>
<dbReference type="PROSITE" id="PS50005">
    <property type="entry name" value="TPR"/>
    <property type="match status" value="1"/>
</dbReference>
<keyword evidence="3" id="KW-1185">Reference proteome</keyword>
<accession>A0A4V0YZ77</accession>
<dbReference type="PANTHER" id="PTHR10098">
    <property type="entry name" value="RAPSYN-RELATED"/>
    <property type="match status" value="1"/>
</dbReference>
<keyword evidence="1" id="KW-0802">TPR repeat</keyword>